<name>A0A4Z2IGW0_9TELE</name>
<evidence type="ECO:0000313" key="2">
    <source>
        <dbReference type="Proteomes" id="UP000314294"/>
    </source>
</evidence>
<dbReference type="Proteomes" id="UP000314294">
    <property type="component" value="Unassembled WGS sequence"/>
</dbReference>
<accession>A0A4Z2IGW0</accession>
<dbReference type="AlphaFoldDB" id="A0A4Z2IGW0"/>
<protein>
    <submittedName>
        <fullName evidence="1">Uncharacterized protein</fullName>
    </submittedName>
</protein>
<reference evidence="1 2" key="1">
    <citation type="submission" date="2019-03" db="EMBL/GenBank/DDBJ databases">
        <title>First draft genome of Liparis tanakae, snailfish: a comprehensive survey of snailfish specific genes.</title>
        <authorList>
            <person name="Kim W."/>
            <person name="Song I."/>
            <person name="Jeong J.-H."/>
            <person name="Kim D."/>
            <person name="Kim S."/>
            <person name="Ryu S."/>
            <person name="Song J.Y."/>
            <person name="Lee S.K."/>
        </authorList>
    </citation>
    <scope>NUCLEOTIDE SEQUENCE [LARGE SCALE GENOMIC DNA]</scope>
    <source>
        <tissue evidence="1">Muscle</tissue>
    </source>
</reference>
<proteinExistence type="predicted"/>
<dbReference type="EMBL" id="SRLO01000085">
    <property type="protein sequence ID" value="TNN77190.1"/>
    <property type="molecule type" value="Genomic_DNA"/>
</dbReference>
<organism evidence="1 2">
    <name type="scientific">Liparis tanakae</name>
    <name type="common">Tanaka's snailfish</name>
    <dbReference type="NCBI Taxonomy" id="230148"/>
    <lineage>
        <taxon>Eukaryota</taxon>
        <taxon>Metazoa</taxon>
        <taxon>Chordata</taxon>
        <taxon>Craniata</taxon>
        <taxon>Vertebrata</taxon>
        <taxon>Euteleostomi</taxon>
        <taxon>Actinopterygii</taxon>
        <taxon>Neopterygii</taxon>
        <taxon>Teleostei</taxon>
        <taxon>Neoteleostei</taxon>
        <taxon>Acanthomorphata</taxon>
        <taxon>Eupercaria</taxon>
        <taxon>Perciformes</taxon>
        <taxon>Cottioidei</taxon>
        <taxon>Cottales</taxon>
        <taxon>Liparidae</taxon>
        <taxon>Liparis</taxon>
    </lineage>
</organism>
<sequence length="225" mass="25763">MEDPDRLRLQYEIAVLQHQQNLVALVAKFNLQLQSVYDLEIVKRMNSGLYSRPTEALRYGRRAEMQHPPWSYKTPSTDPVGDSASASLIQIVLQTIEHFSHHYDPAYLDIFSTLLLSWTRVVILPVVTSQIVRSCAPIRDVAMRVLILSKVKPHPTNIAVRLHSEKMKKDSSQDEAGTYGRSQTIVDYKGHQMLRYTDSLLNSKRRLHVKYPVEELLGRDSPIGL</sequence>
<keyword evidence="2" id="KW-1185">Reference proteome</keyword>
<comment type="caution">
    <text evidence="1">The sequence shown here is derived from an EMBL/GenBank/DDBJ whole genome shotgun (WGS) entry which is preliminary data.</text>
</comment>
<evidence type="ECO:0000313" key="1">
    <source>
        <dbReference type="EMBL" id="TNN77190.1"/>
    </source>
</evidence>
<gene>
    <name evidence="1" type="ORF">EYF80_012495</name>
</gene>